<protein>
    <submittedName>
        <fullName evidence="1">Uncharacterized protein</fullName>
    </submittedName>
</protein>
<evidence type="ECO:0000313" key="1">
    <source>
        <dbReference type="EMBL" id="KAK7494215.1"/>
    </source>
</evidence>
<evidence type="ECO:0000313" key="2">
    <source>
        <dbReference type="Proteomes" id="UP001519460"/>
    </source>
</evidence>
<sequence length="127" mass="13853">MDLTHRKQMSSILLTLLQSNVPSSSSKLDTRQTAVRVAVTTASNNPQHGALVSSGNSPGCGHLKIRRDNSNSHPQPFIHRFVKVAPEGSSLEPRALGACGNRGKTFQKLSVITTEMISLHHNLYRVK</sequence>
<accession>A0ABD0L4Z1</accession>
<comment type="caution">
    <text evidence="1">The sequence shown here is derived from an EMBL/GenBank/DDBJ whole genome shotgun (WGS) entry which is preliminary data.</text>
</comment>
<reference evidence="1 2" key="1">
    <citation type="journal article" date="2023" name="Sci. Data">
        <title>Genome assembly of the Korean intertidal mud-creeper Batillaria attramentaria.</title>
        <authorList>
            <person name="Patra A.K."/>
            <person name="Ho P.T."/>
            <person name="Jun S."/>
            <person name="Lee S.J."/>
            <person name="Kim Y."/>
            <person name="Won Y.J."/>
        </authorList>
    </citation>
    <scope>NUCLEOTIDE SEQUENCE [LARGE SCALE GENOMIC DNA]</scope>
    <source>
        <strain evidence="1">Wonlab-2016</strain>
    </source>
</reference>
<proteinExistence type="predicted"/>
<gene>
    <name evidence="1" type="ORF">BaRGS_00014497</name>
</gene>
<keyword evidence="2" id="KW-1185">Reference proteome</keyword>
<organism evidence="1 2">
    <name type="scientific">Batillaria attramentaria</name>
    <dbReference type="NCBI Taxonomy" id="370345"/>
    <lineage>
        <taxon>Eukaryota</taxon>
        <taxon>Metazoa</taxon>
        <taxon>Spiralia</taxon>
        <taxon>Lophotrochozoa</taxon>
        <taxon>Mollusca</taxon>
        <taxon>Gastropoda</taxon>
        <taxon>Caenogastropoda</taxon>
        <taxon>Sorbeoconcha</taxon>
        <taxon>Cerithioidea</taxon>
        <taxon>Batillariidae</taxon>
        <taxon>Batillaria</taxon>
    </lineage>
</organism>
<dbReference type="AlphaFoldDB" id="A0ABD0L4Z1"/>
<dbReference type="Proteomes" id="UP001519460">
    <property type="component" value="Unassembled WGS sequence"/>
</dbReference>
<dbReference type="EMBL" id="JACVVK020000085">
    <property type="protein sequence ID" value="KAK7494215.1"/>
    <property type="molecule type" value="Genomic_DNA"/>
</dbReference>
<name>A0ABD0L4Z1_9CAEN</name>